<gene>
    <name evidence="1" type="ORF">VNO77_09034</name>
</gene>
<dbReference type="AlphaFoldDB" id="A0AAN9M8W5"/>
<dbReference type="Proteomes" id="UP001367508">
    <property type="component" value="Unassembled WGS sequence"/>
</dbReference>
<reference evidence="1 2" key="1">
    <citation type="submission" date="2024-01" db="EMBL/GenBank/DDBJ databases">
        <title>The genomes of 5 underutilized Papilionoideae crops provide insights into root nodulation and disease resistanc.</title>
        <authorList>
            <person name="Jiang F."/>
        </authorList>
    </citation>
    <scope>NUCLEOTIDE SEQUENCE [LARGE SCALE GENOMIC DNA]</scope>
    <source>
        <strain evidence="1">LVBAO_FW01</strain>
        <tissue evidence="1">Leaves</tissue>
    </source>
</reference>
<sequence length="244" mass="27587">MFREWSTGTFGRHPRDATFMPTRGLLHAVGLHDIGHDQEGTQLDCLTKMAMITIQLLKLNLAFLNSAISTLRMTNAQSREGFLPYTEHCISAQVPLTLEILNGHFKFRHGKMNDEHGYGDLRSGVPHAYTSRESMQVKNGNHDATWSICHLKEPKRGPDYFKVLGKCVVNLLLWQLLIEELPEKRAALVMLTNMIPYQLRAILRQDATDCTFTKGVHVKVIDPDISRMARSPSGALNFSLQSKM</sequence>
<organism evidence="1 2">
    <name type="scientific">Canavalia gladiata</name>
    <name type="common">Sword bean</name>
    <name type="synonym">Dolichos gladiatus</name>
    <dbReference type="NCBI Taxonomy" id="3824"/>
    <lineage>
        <taxon>Eukaryota</taxon>
        <taxon>Viridiplantae</taxon>
        <taxon>Streptophyta</taxon>
        <taxon>Embryophyta</taxon>
        <taxon>Tracheophyta</taxon>
        <taxon>Spermatophyta</taxon>
        <taxon>Magnoliopsida</taxon>
        <taxon>eudicotyledons</taxon>
        <taxon>Gunneridae</taxon>
        <taxon>Pentapetalae</taxon>
        <taxon>rosids</taxon>
        <taxon>fabids</taxon>
        <taxon>Fabales</taxon>
        <taxon>Fabaceae</taxon>
        <taxon>Papilionoideae</taxon>
        <taxon>50 kb inversion clade</taxon>
        <taxon>NPAAA clade</taxon>
        <taxon>indigoferoid/millettioid clade</taxon>
        <taxon>Phaseoleae</taxon>
        <taxon>Canavalia</taxon>
    </lineage>
</organism>
<evidence type="ECO:0000313" key="2">
    <source>
        <dbReference type="Proteomes" id="UP001367508"/>
    </source>
</evidence>
<keyword evidence="2" id="KW-1185">Reference proteome</keyword>
<protein>
    <submittedName>
        <fullName evidence="1">Uncharacterized protein</fullName>
    </submittedName>
</protein>
<proteinExistence type="predicted"/>
<dbReference type="EMBL" id="JAYMYQ010000002">
    <property type="protein sequence ID" value="KAK7350415.1"/>
    <property type="molecule type" value="Genomic_DNA"/>
</dbReference>
<name>A0AAN9M8W5_CANGL</name>
<evidence type="ECO:0000313" key="1">
    <source>
        <dbReference type="EMBL" id="KAK7350415.1"/>
    </source>
</evidence>
<comment type="caution">
    <text evidence="1">The sequence shown here is derived from an EMBL/GenBank/DDBJ whole genome shotgun (WGS) entry which is preliminary data.</text>
</comment>
<accession>A0AAN9M8W5</accession>